<dbReference type="InterPro" id="IPR050508">
    <property type="entry name" value="Methyltransf_Superfamily"/>
</dbReference>
<dbReference type="GO" id="GO:0008168">
    <property type="term" value="F:methyltransferase activity"/>
    <property type="evidence" value="ECO:0007669"/>
    <property type="project" value="UniProtKB-KW"/>
</dbReference>
<dbReference type="Pfam" id="PF13489">
    <property type="entry name" value="Methyltransf_23"/>
    <property type="match status" value="1"/>
</dbReference>
<dbReference type="Proteomes" id="UP000217446">
    <property type="component" value="Unassembled WGS sequence"/>
</dbReference>
<accession>A0A250VCH3</accession>
<proteinExistence type="predicted"/>
<keyword evidence="2" id="KW-0489">Methyltransferase</keyword>
<evidence type="ECO:0000256" key="1">
    <source>
        <dbReference type="SAM" id="MobiDB-lite"/>
    </source>
</evidence>
<sequence length="296" mass="31251">MFTPQGPTLRELAAQALSSVEHGYDLLAPKFDHTPFRTPDAILDAVARALRPIGPFDHGLDLCCGTGAGMEVLSGLCRGRVTGVDISAGMLAVGRERTGAGGLKRTEGDAPGVALPGGRTRPRPGARAGASPGSYEGADQGMAPPLAWVRGDARALPFGPVFDLVVSFGAFGHFLPRELPGLFAQVHSVLRPGGRFAFPVAAPPRPSSPWYWALLGFDTAMRVRNAVWRPPFVMYYRAFRLGDVQRELTRAGFDVELLALPEFGWRPDGSPRCRMVVATRSGGASAAASDAASGSG</sequence>
<dbReference type="SUPFAM" id="SSF53335">
    <property type="entry name" value="S-adenosyl-L-methionine-dependent methyltransferases"/>
    <property type="match status" value="1"/>
</dbReference>
<dbReference type="CDD" id="cd02440">
    <property type="entry name" value="AdoMet_MTases"/>
    <property type="match status" value="1"/>
</dbReference>
<protein>
    <submittedName>
        <fullName evidence="2">Methyltransferase</fullName>
    </submittedName>
</protein>
<evidence type="ECO:0000313" key="2">
    <source>
        <dbReference type="EMBL" id="GAX51861.1"/>
    </source>
</evidence>
<keyword evidence="3" id="KW-1185">Reference proteome</keyword>
<dbReference type="RefSeq" id="WP_067373338.1">
    <property type="nucleotide sequence ID" value="NZ_BDQI01000006.1"/>
</dbReference>
<dbReference type="AlphaFoldDB" id="A0A250VCH3"/>
<gene>
    <name evidence="2" type="ORF">SO3561_03368</name>
</gene>
<comment type="caution">
    <text evidence="2">The sequence shown here is derived from an EMBL/GenBank/DDBJ whole genome shotgun (WGS) entry which is preliminary data.</text>
</comment>
<dbReference type="InterPro" id="IPR029063">
    <property type="entry name" value="SAM-dependent_MTases_sf"/>
</dbReference>
<dbReference type="PANTHER" id="PTHR42912:SF93">
    <property type="entry name" value="N6-ADENOSINE-METHYLTRANSFERASE TMT1A"/>
    <property type="match status" value="1"/>
</dbReference>
<feature type="compositionally biased region" description="Low complexity" evidence="1">
    <location>
        <begin position="114"/>
        <end position="133"/>
    </location>
</feature>
<evidence type="ECO:0000313" key="3">
    <source>
        <dbReference type="Proteomes" id="UP000217446"/>
    </source>
</evidence>
<organism evidence="2 3">
    <name type="scientific">Streptomyces olivochromogenes</name>
    <dbReference type="NCBI Taxonomy" id="1963"/>
    <lineage>
        <taxon>Bacteria</taxon>
        <taxon>Bacillati</taxon>
        <taxon>Actinomycetota</taxon>
        <taxon>Actinomycetes</taxon>
        <taxon>Kitasatosporales</taxon>
        <taxon>Streptomycetaceae</taxon>
        <taxon>Streptomyces</taxon>
    </lineage>
</organism>
<name>A0A250VCH3_STROL</name>
<keyword evidence="2" id="KW-0808">Transferase</keyword>
<dbReference type="GO" id="GO:0032259">
    <property type="term" value="P:methylation"/>
    <property type="evidence" value="ECO:0007669"/>
    <property type="project" value="UniProtKB-KW"/>
</dbReference>
<dbReference type="EMBL" id="BDQI01000006">
    <property type="protein sequence ID" value="GAX51861.1"/>
    <property type="molecule type" value="Genomic_DNA"/>
</dbReference>
<feature type="region of interest" description="Disordered" evidence="1">
    <location>
        <begin position="99"/>
        <end position="139"/>
    </location>
</feature>
<dbReference type="STRING" id="1963.AQJ27_25675"/>
<dbReference type="Gene3D" id="3.40.50.150">
    <property type="entry name" value="Vaccinia Virus protein VP39"/>
    <property type="match status" value="1"/>
</dbReference>
<reference evidence="3" key="1">
    <citation type="submission" date="2017-05" db="EMBL/GenBank/DDBJ databases">
        <title>Streptomyces olivochromogenes NBRC 3561 whole genome shotgun sequence.</title>
        <authorList>
            <person name="Dohra H."/>
            <person name="Kodani S."/>
        </authorList>
    </citation>
    <scope>NUCLEOTIDE SEQUENCE [LARGE SCALE GENOMIC DNA]</scope>
    <source>
        <strain evidence="3">NBRC 3561</strain>
    </source>
</reference>
<feature type="compositionally biased region" description="Basic and acidic residues" evidence="1">
    <location>
        <begin position="99"/>
        <end position="108"/>
    </location>
</feature>
<dbReference type="PANTHER" id="PTHR42912">
    <property type="entry name" value="METHYLTRANSFERASE"/>
    <property type="match status" value="1"/>
</dbReference>